<dbReference type="InterPro" id="IPR026907">
    <property type="entry name" value="GCIP-like"/>
</dbReference>
<accession>A0A2T3A7K0</accession>
<dbReference type="Proteomes" id="UP000241462">
    <property type="component" value="Unassembled WGS sequence"/>
</dbReference>
<dbReference type="OrthoDB" id="4088536at2759"/>
<dbReference type="Pfam" id="PF13324">
    <property type="entry name" value="GCIP_N"/>
    <property type="match status" value="1"/>
</dbReference>
<dbReference type="InParanoid" id="A0A2T3A7K0"/>
<dbReference type="PANTHER" id="PTHR15492">
    <property type="entry name" value="CYCLIN D1-BINDING PROTEIN 1"/>
    <property type="match status" value="1"/>
</dbReference>
<dbReference type="EMBL" id="KZ678445">
    <property type="protein sequence ID" value="PSR84345.1"/>
    <property type="molecule type" value="Genomic_DNA"/>
</dbReference>
<dbReference type="STRING" id="2025994.A0A2T3A7K0"/>
<dbReference type="InterPro" id="IPR049317">
    <property type="entry name" value="GCIP-like_N"/>
</dbReference>
<dbReference type="PANTHER" id="PTHR15492:SF1">
    <property type="entry name" value="CYCLIN-D1-BINDING PROTEIN 1"/>
    <property type="match status" value="1"/>
</dbReference>
<feature type="region of interest" description="Disordered" evidence="1">
    <location>
        <begin position="225"/>
        <end position="262"/>
    </location>
</feature>
<evidence type="ECO:0000256" key="1">
    <source>
        <dbReference type="SAM" id="MobiDB-lite"/>
    </source>
</evidence>
<evidence type="ECO:0000313" key="3">
    <source>
        <dbReference type="EMBL" id="PSR84345.1"/>
    </source>
</evidence>
<protein>
    <recommendedName>
        <fullName evidence="2">Cyclin-D1-binding protein 1-like N-terminal domain-containing protein</fullName>
    </recommendedName>
</protein>
<dbReference type="GO" id="GO:0005634">
    <property type="term" value="C:nucleus"/>
    <property type="evidence" value="ECO:0007669"/>
    <property type="project" value="TreeGrafter"/>
</dbReference>
<evidence type="ECO:0000313" key="4">
    <source>
        <dbReference type="Proteomes" id="UP000241462"/>
    </source>
</evidence>
<feature type="compositionally biased region" description="Acidic residues" evidence="1">
    <location>
        <begin position="225"/>
        <end position="246"/>
    </location>
</feature>
<dbReference type="AlphaFoldDB" id="A0A2T3A7K0"/>
<feature type="domain" description="Cyclin-D1-binding protein 1-like N-terminal" evidence="2">
    <location>
        <begin position="72"/>
        <end position="225"/>
    </location>
</feature>
<sequence length="408" mass="45099">MAPPKASFAAANEGLKTITNTTLGIIENVETVVTGFYQPDSATGSCTKPPTVTETAEGSEQKQLDALVLARDAATLIKAHSTKISLFIINEPFTPSAISTVLRQLLEGPIPALASAVEQCRANIYTQLVQRDLAWKCARLLKELREFISRIPQDGKVLPQNQRTGTPGAAKADKGSIVATGVLWGLCDEIVGFCNLGVAGYLVHKAENFRDTLKDVLDELKEWYEEQDEQDDDDDEAAGSDEDGDAEVEHSDGGEGPADDASNAHTATQAMLDSFMDSQQQIPRGDPQKIRPRLDSTLRRLRLTVLLFSALIKRRLKTLPKLPLRSETDSTAVSRVDEVMPLLRSLTDRFNSLAVAFYELDSAEINRYMDECFFDAFAVAELLAKPWEGQKDEFTDWVAKFRMEIRKD</sequence>
<evidence type="ECO:0000259" key="2">
    <source>
        <dbReference type="Pfam" id="PF13324"/>
    </source>
</evidence>
<name>A0A2T3A7K0_9PEZI</name>
<keyword evidence="4" id="KW-1185">Reference proteome</keyword>
<organism evidence="3 4">
    <name type="scientific">Coniella lustricola</name>
    <dbReference type="NCBI Taxonomy" id="2025994"/>
    <lineage>
        <taxon>Eukaryota</taxon>
        <taxon>Fungi</taxon>
        <taxon>Dikarya</taxon>
        <taxon>Ascomycota</taxon>
        <taxon>Pezizomycotina</taxon>
        <taxon>Sordariomycetes</taxon>
        <taxon>Sordariomycetidae</taxon>
        <taxon>Diaporthales</taxon>
        <taxon>Schizoparmaceae</taxon>
        <taxon>Coniella</taxon>
    </lineage>
</organism>
<reference evidence="3 4" key="1">
    <citation type="journal article" date="2018" name="Mycol. Prog.">
        <title>Coniella lustricola, a new species from submerged detritus.</title>
        <authorList>
            <person name="Raudabaugh D.B."/>
            <person name="Iturriaga T."/>
            <person name="Carver A."/>
            <person name="Mondo S."/>
            <person name="Pangilinan J."/>
            <person name="Lipzen A."/>
            <person name="He G."/>
            <person name="Amirebrahimi M."/>
            <person name="Grigoriev I.V."/>
            <person name="Miller A.N."/>
        </authorList>
    </citation>
    <scope>NUCLEOTIDE SEQUENCE [LARGE SCALE GENOMIC DNA]</scope>
    <source>
        <strain evidence="3 4">B22-T-1</strain>
    </source>
</reference>
<gene>
    <name evidence="3" type="ORF">BD289DRAFT_368796</name>
</gene>
<proteinExistence type="predicted"/>